<dbReference type="AlphaFoldDB" id="A0A061H7Q7"/>
<gene>
    <name evidence="2" type="ORF">PFL1_03976</name>
</gene>
<evidence type="ECO:0000313" key="3">
    <source>
        <dbReference type="Proteomes" id="UP000053664"/>
    </source>
</evidence>
<dbReference type="OrthoDB" id="3366352at2759"/>
<evidence type="ECO:0000256" key="1">
    <source>
        <dbReference type="SAM" id="MobiDB-lite"/>
    </source>
</evidence>
<evidence type="ECO:0008006" key="4">
    <source>
        <dbReference type="Google" id="ProtNLM"/>
    </source>
</evidence>
<name>A0A061H7Q7_9BASI</name>
<feature type="compositionally biased region" description="Low complexity" evidence="1">
    <location>
        <begin position="264"/>
        <end position="283"/>
    </location>
</feature>
<dbReference type="Proteomes" id="UP000053664">
    <property type="component" value="Unassembled WGS sequence"/>
</dbReference>
<dbReference type="EMBL" id="KE361634">
    <property type="protein sequence ID" value="EPQ28673.1"/>
    <property type="molecule type" value="Genomic_DNA"/>
</dbReference>
<feature type="region of interest" description="Disordered" evidence="1">
    <location>
        <begin position="239"/>
        <end position="292"/>
    </location>
</feature>
<dbReference type="RefSeq" id="XP_007879690.1">
    <property type="nucleotide sequence ID" value="XM_007881499.1"/>
</dbReference>
<sequence length="556" mass="58905">MTTSKPDRPPSLSKPELVKRLHGIASHFYSKPETADVTIIVPVPIAALPRSGRSSPSSIPASPTFAFARRSAVPLSSLLNASSSSSSASHSISHSSSHRLRSEGTPSQSSSSGVSSSAPSSTVSCASSVPTTPDVFEPQYTASTTPSSPSLTGSLLAIPRSCSAGVRRCSEPGVQMAAPIPATRSALSVPHSARLEAEGRATRAMSSASEEKRHLAFRVHRDYLVAQSTLFESLFDEAGPSREAVGSPTSSRQEETAPEVAADTSTSLLNSPSRRRSSIWSPSRDNRPRFLPKGSTKARALYLPLPDPSSFPAVLHYLYHGDFGALARMMEAGEARWDGLMVNADYLGLDARLREDLGVWWAQRRRRLAEPARQPMPCPRASMALQGFRFEAGASSCAGGGGGGDAARSMSRPNGDAKRSRDLDAECLSPRTVLSPLSSEGLSRRRSSNLAAATHAACDADEDQDDRRRFAAGPHDAAPQPARPATGRGGDDGAGDQADPKVVARGRTRAFTLLLNNLTERRNELAARPPGRLRSQTIGERGPAAAAPGRELPPLL</sequence>
<protein>
    <recommendedName>
        <fullName evidence="4">BTB domain-containing protein</fullName>
    </recommendedName>
</protein>
<accession>A0A061H7Q7</accession>
<feature type="compositionally biased region" description="Low complexity" evidence="1">
    <location>
        <begin position="539"/>
        <end position="556"/>
    </location>
</feature>
<dbReference type="HOGENOM" id="CLU_490118_0_0_1"/>
<feature type="region of interest" description="Disordered" evidence="1">
    <location>
        <begin position="470"/>
        <end position="501"/>
    </location>
</feature>
<feature type="region of interest" description="Disordered" evidence="1">
    <location>
        <begin position="520"/>
        <end position="556"/>
    </location>
</feature>
<feature type="compositionally biased region" description="Basic and acidic residues" evidence="1">
    <location>
        <begin position="415"/>
        <end position="424"/>
    </location>
</feature>
<dbReference type="Gene3D" id="3.30.710.10">
    <property type="entry name" value="Potassium Channel Kv1.1, Chain A"/>
    <property type="match status" value="1"/>
</dbReference>
<feature type="compositionally biased region" description="Low complexity" evidence="1">
    <location>
        <begin position="84"/>
        <end position="95"/>
    </location>
</feature>
<feature type="region of interest" description="Disordered" evidence="1">
    <location>
        <begin position="399"/>
        <end position="430"/>
    </location>
</feature>
<organism evidence="2 3">
    <name type="scientific">Pseudozyma flocculosa PF-1</name>
    <dbReference type="NCBI Taxonomy" id="1277687"/>
    <lineage>
        <taxon>Eukaryota</taxon>
        <taxon>Fungi</taxon>
        <taxon>Dikarya</taxon>
        <taxon>Basidiomycota</taxon>
        <taxon>Ustilaginomycotina</taxon>
        <taxon>Ustilaginomycetes</taxon>
        <taxon>Ustilaginales</taxon>
        <taxon>Ustilaginaceae</taxon>
        <taxon>Pseudozyma</taxon>
    </lineage>
</organism>
<feature type="region of interest" description="Disordered" evidence="1">
    <location>
        <begin position="84"/>
        <end position="129"/>
    </location>
</feature>
<feature type="compositionally biased region" description="Low complexity" evidence="1">
    <location>
        <begin position="103"/>
        <end position="129"/>
    </location>
</feature>
<dbReference type="GeneID" id="19318083"/>
<reference evidence="2 3" key="1">
    <citation type="journal article" date="2013" name="Plant Cell">
        <title>The transition from a phytopathogenic smut ancestor to an anamorphic biocontrol agent deciphered by comparative whole-genome analysis.</title>
        <authorList>
            <person name="Lefebvre F."/>
            <person name="Joly D.L."/>
            <person name="Labbe C."/>
            <person name="Teichmann B."/>
            <person name="Linning R."/>
            <person name="Belzile F."/>
            <person name="Bakkeren G."/>
            <person name="Belanger R.R."/>
        </authorList>
    </citation>
    <scope>NUCLEOTIDE SEQUENCE [LARGE SCALE GENOMIC DNA]</scope>
    <source>
        <strain evidence="2 3">PF-1</strain>
    </source>
</reference>
<dbReference type="eggNOG" id="ENOG502SB8E">
    <property type="taxonomic scope" value="Eukaryota"/>
</dbReference>
<evidence type="ECO:0000313" key="2">
    <source>
        <dbReference type="EMBL" id="EPQ28673.1"/>
    </source>
</evidence>
<proteinExistence type="predicted"/>
<dbReference type="KEGG" id="pfp:PFL1_03976"/>
<dbReference type="SUPFAM" id="SSF54695">
    <property type="entry name" value="POZ domain"/>
    <property type="match status" value="1"/>
</dbReference>
<dbReference type="InterPro" id="IPR011333">
    <property type="entry name" value="SKP1/BTB/POZ_sf"/>
</dbReference>